<reference evidence="11 12" key="1">
    <citation type="submission" date="2024-09" db="EMBL/GenBank/DDBJ databases">
        <title>T2T genomes of carrot and Alternaria dauci and their utility for understanding host-pathogen interaction during carrot leaf blight disease.</title>
        <authorList>
            <person name="Liu W."/>
            <person name="Xu S."/>
            <person name="Ou C."/>
            <person name="Liu X."/>
            <person name="Zhuang F."/>
            <person name="Deng X.W."/>
        </authorList>
    </citation>
    <scope>NUCLEOTIDE SEQUENCE [LARGE SCALE GENOMIC DNA]</scope>
    <source>
        <strain evidence="11 12">A2016</strain>
    </source>
</reference>
<evidence type="ECO:0000256" key="4">
    <source>
        <dbReference type="ARBA" id="ARBA00022787"/>
    </source>
</evidence>
<feature type="domain" description="Mitochondrial outer membrane transport complex Sam37/metaxin N-terminal" evidence="9">
    <location>
        <begin position="21"/>
        <end position="147"/>
    </location>
</feature>
<dbReference type="InterPro" id="IPR019564">
    <property type="entry name" value="Sam37/metaxin_N"/>
</dbReference>
<dbReference type="InterPro" id="IPR033468">
    <property type="entry name" value="Metaxin_GST"/>
</dbReference>
<keyword evidence="3" id="KW-0813">Transport</keyword>
<proteinExistence type="inferred from homology"/>
<keyword evidence="6" id="KW-0496">Mitochondrion</keyword>
<dbReference type="Pfam" id="PF17171">
    <property type="entry name" value="GST_C_6"/>
    <property type="match status" value="1"/>
</dbReference>
<dbReference type="InterPro" id="IPR036282">
    <property type="entry name" value="Glutathione-S-Trfase_C_sf"/>
</dbReference>
<gene>
    <name evidence="11" type="ORF">ACET3X_005464</name>
</gene>
<evidence type="ECO:0000313" key="11">
    <source>
        <dbReference type="EMBL" id="KAL1796924.1"/>
    </source>
</evidence>
<keyword evidence="7 8" id="KW-0472">Membrane</keyword>
<feature type="domain" description="Metaxin glutathione S-transferase" evidence="10">
    <location>
        <begin position="232"/>
        <end position="293"/>
    </location>
</feature>
<name>A0ABR3UMV5_9PLEO</name>
<evidence type="ECO:0000259" key="10">
    <source>
        <dbReference type="Pfam" id="PF17171"/>
    </source>
</evidence>
<keyword evidence="4" id="KW-1000">Mitochondrion outer membrane</keyword>
<comment type="subcellular location">
    <subcellularLocation>
        <location evidence="1">Mitochondrion outer membrane</location>
    </subcellularLocation>
</comment>
<dbReference type="RefSeq" id="XP_069307508.1">
    <property type="nucleotide sequence ID" value="XM_069451672.1"/>
</dbReference>
<comment type="caution">
    <text evidence="11">The sequence shown here is derived from an EMBL/GenBank/DDBJ whole genome shotgun (WGS) entry which is preliminary data.</text>
</comment>
<organism evidence="11 12">
    <name type="scientific">Alternaria dauci</name>
    <dbReference type="NCBI Taxonomy" id="48095"/>
    <lineage>
        <taxon>Eukaryota</taxon>
        <taxon>Fungi</taxon>
        <taxon>Dikarya</taxon>
        <taxon>Ascomycota</taxon>
        <taxon>Pezizomycotina</taxon>
        <taxon>Dothideomycetes</taxon>
        <taxon>Pleosporomycetidae</taxon>
        <taxon>Pleosporales</taxon>
        <taxon>Pleosporineae</taxon>
        <taxon>Pleosporaceae</taxon>
        <taxon>Alternaria</taxon>
        <taxon>Alternaria sect. Porri</taxon>
    </lineage>
</organism>
<keyword evidence="8" id="KW-1133">Transmembrane helix</keyword>
<dbReference type="GeneID" id="96085786"/>
<keyword evidence="8" id="KW-0812">Transmembrane</keyword>
<evidence type="ECO:0000256" key="3">
    <source>
        <dbReference type="ARBA" id="ARBA00022448"/>
    </source>
</evidence>
<dbReference type="SUPFAM" id="SSF47616">
    <property type="entry name" value="GST C-terminal domain-like"/>
    <property type="match status" value="1"/>
</dbReference>
<sequence length="428" mass="46637">MVLELHVWGPAFGLPSIEPECIATVAYCQRVIPRGEWSLVAAHNPTIGTTESLPILFDDGVATASGFEDIVAYLRNHPAVTDDLDVNLSSRQQTDRTAFITFLQSTATPLVDLSLYVSAENYNTTTSSAFTAILPWYANYTVPPKRRDLARARTAHMGLSSLDVDTTADEGFAPGRGTASSEYEAAKRAAGIPTESQPNAMTIGRGKGLGGLLGGQIYAARFRLDALSGELLDPLSDLLGKHDYLFRGDQPSSLDCLSLGYLSLLYYPPVPQAWLRETLKTKYPRIEAYIHRLHKDLFRGEQVKAADVWFVSTGAKKTSRTGAKEILGNVPGLSIFARRNNVVVSEPLVSAKRIRSELPSPLFVNTLLGVTTVFAISLASLAVHHRRSPREGELIFWALRPSNGLGEAGSILSVFANQLHDGAMYSQF</sequence>
<keyword evidence="5" id="KW-0653">Protein transport</keyword>
<evidence type="ECO:0000313" key="12">
    <source>
        <dbReference type="Proteomes" id="UP001578633"/>
    </source>
</evidence>
<evidence type="ECO:0000256" key="6">
    <source>
        <dbReference type="ARBA" id="ARBA00023128"/>
    </source>
</evidence>
<evidence type="ECO:0000259" key="9">
    <source>
        <dbReference type="Pfam" id="PF10568"/>
    </source>
</evidence>
<evidence type="ECO:0008006" key="13">
    <source>
        <dbReference type="Google" id="ProtNLM"/>
    </source>
</evidence>
<evidence type="ECO:0000256" key="2">
    <source>
        <dbReference type="ARBA" id="ARBA00009170"/>
    </source>
</evidence>
<evidence type="ECO:0000256" key="7">
    <source>
        <dbReference type="ARBA" id="ARBA00023136"/>
    </source>
</evidence>
<evidence type="ECO:0000256" key="5">
    <source>
        <dbReference type="ARBA" id="ARBA00022927"/>
    </source>
</evidence>
<dbReference type="InterPro" id="IPR050931">
    <property type="entry name" value="Mito_Protein_Transport_Metaxin"/>
</dbReference>
<comment type="similarity">
    <text evidence="2">Belongs to the metaxin family.</text>
</comment>
<dbReference type="EMBL" id="JBHGVX010000004">
    <property type="protein sequence ID" value="KAL1796924.1"/>
    <property type="molecule type" value="Genomic_DNA"/>
</dbReference>
<protein>
    <recommendedName>
        <fullName evidence="13">Mitochondrial outer membrane transport complex Sam37/metaxin N-terminal domain-containing protein</fullName>
    </recommendedName>
</protein>
<evidence type="ECO:0000256" key="8">
    <source>
        <dbReference type="SAM" id="Phobius"/>
    </source>
</evidence>
<dbReference type="Pfam" id="PF10568">
    <property type="entry name" value="Tom37"/>
    <property type="match status" value="1"/>
</dbReference>
<feature type="transmembrane region" description="Helical" evidence="8">
    <location>
        <begin position="362"/>
        <end position="383"/>
    </location>
</feature>
<accession>A0ABR3UMV5</accession>
<dbReference type="Proteomes" id="UP001578633">
    <property type="component" value="Chromosome 4"/>
</dbReference>
<dbReference type="CDD" id="cd03078">
    <property type="entry name" value="GST_N_Metaxin1_like"/>
    <property type="match status" value="1"/>
</dbReference>
<evidence type="ECO:0000256" key="1">
    <source>
        <dbReference type="ARBA" id="ARBA00004294"/>
    </source>
</evidence>
<dbReference type="PANTHER" id="PTHR12289">
    <property type="entry name" value="METAXIN RELATED"/>
    <property type="match status" value="1"/>
</dbReference>
<keyword evidence="12" id="KW-1185">Reference proteome</keyword>
<dbReference type="PANTHER" id="PTHR12289:SF41">
    <property type="entry name" value="FAILED AXON CONNECTIONS-RELATED"/>
    <property type="match status" value="1"/>
</dbReference>